<dbReference type="Proteomes" id="UP000265663">
    <property type="component" value="Unassembled WGS sequence"/>
</dbReference>
<organism evidence="2 3">
    <name type="scientific">Pyrenophora seminiperda CCB06</name>
    <dbReference type="NCBI Taxonomy" id="1302712"/>
    <lineage>
        <taxon>Eukaryota</taxon>
        <taxon>Fungi</taxon>
        <taxon>Dikarya</taxon>
        <taxon>Ascomycota</taxon>
        <taxon>Pezizomycotina</taxon>
        <taxon>Dothideomycetes</taxon>
        <taxon>Pleosporomycetidae</taxon>
        <taxon>Pleosporales</taxon>
        <taxon>Pleosporineae</taxon>
        <taxon>Pleosporaceae</taxon>
        <taxon>Pyrenophora</taxon>
    </lineage>
</organism>
<feature type="domain" description="PRISE-like Rossmann-fold" evidence="1">
    <location>
        <begin position="9"/>
        <end position="240"/>
    </location>
</feature>
<dbReference type="EMBL" id="ML014749">
    <property type="protein sequence ID" value="RMZ74705.1"/>
    <property type="molecule type" value="Genomic_DNA"/>
</dbReference>
<dbReference type="InterPro" id="IPR055222">
    <property type="entry name" value="PRISE-like_Rossmann-fold"/>
</dbReference>
<evidence type="ECO:0000259" key="1">
    <source>
        <dbReference type="Pfam" id="PF22917"/>
    </source>
</evidence>
<dbReference type="SUPFAM" id="SSF51735">
    <property type="entry name" value="NAD(P)-binding Rossmann-fold domains"/>
    <property type="match status" value="1"/>
</dbReference>
<dbReference type="InterPro" id="IPR036291">
    <property type="entry name" value="NAD(P)-bd_dom_sf"/>
</dbReference>
<keyword evidence="3" id="KW-1185">Reference proteome</keyword>
<dbReference type="Pfam" id="PF22917">
    <property type="entry name" value="PRISE"/>
    <property type="match status" value="1"/>
</dbReference>
<dbReference type="AlphaFoldDB" id="A0A3M7MJH4"/>
<reference evidence="2 3" key="1">
    <citation type="journal article" date="2014" name="PLoS ONE">
        <title>De novo Genome Assembly of the Fungal Plant Pathogen Pyrenophora semeniperda.</title>
        <authorList>
            <person name="Soliai M.M."/>
            <person name="Meyer S.E."/>
            <person name="Udall J.A."/>
            <person name="Elzinga D.E."/>
            <person name="Hermansen R.A."/>
            <person name="Bodily P.M."/>
            <person name="Hart A.A."/>
            <person name="Coleman C.E."/>
        </authorList>
    </citation>
    <scope>NUCLEOTIDE SEQUENCE [LARGE SCALE GENOMIC DNA]</scope>
    <source>
        <strain evidence="2 3">CCB06</strain>
        <tissue evidence="2">Mycelium</tissue>
    </source>
</reference>
<name>A0A3M7MJH4_9PLEO</name>
<proteinExistence type="predicted"/>
<evidence type="ECO:0000313" key="3">
    <source>
        <dbReference type="Proteomes" id="UP000265663"/>
    </source>
</evidence>
<evidence type="ECO:0000313" key="2">
    <source>
        <dbReference type="EMBL" id="RMZ74705.1"/>
    </source>
</evidence>
<dbReference type="Gene3D" id="3.40.50.720">
    <property type="entry name" value="NAD(P)-binding Rossmann-like Domain"/>
    <property type="match status" value="1"/>
</dbReference>
<dbReference type="PANTHER" id="PTHR32487:SF4">
    <property type="entry name" value="SIRQ PROTEIN"/>
    <property type="match status" value="1"/>
</dbReference>
<protein>
    <submittedName>
        <fullName evidence="2">Sirq</fullName>
    </submittedName>
</protein>
<gene>
    <name evidence="2" type="ORF">GMOD_00010497</name>
</gene>
<dbReference type="OrthoDB" id="1731983at2759"/>
<accession>A0A3M7MJH4</accession>
<sequence>MAEKTNHHALVVGASGLIGWSVVNQLLQSYPTPSPFSKVTALVNRPLAFEDSFWPQQVSGHPQLSLTAGVNLLCSDEEFEETLKEKVSDVDSISHVYYFAFKEVKVPETEVEVNVGMMRRVVRAVKKLSSSFKFLVYPGGTRGYGIYRPDGIFSAPLVEELADQLPLDYVKTVSYPHYRAMLTEECARESWSWCELCPDAIIGFTPNGSGYSLAGHWAVYLYAYKLVHGEGAEVPYPGVQAGSSGDLRIVAPRAVQGKNL</sequence>
<dbReference type="PANTHER" id="PTHR32487">
    <property type="entry name" value="3-OXO-DELTA(4,5)-STEROID 5-BETA-REDUCTASE"/>
    <property type="match status" value="1"/>
</dbReference>